<dbReference type="AlphaFoldDB" id="A0AAV3QJV8"/>
<keyword evidence="3" id="KW-1185">Reference proteome</keyword>
<protein>
    <recommendedName>
        <fullName evidence="1">Helitron helicase-like domain-containing protein</fullName>
    </recommendedName>
</protein>
<feature type="domain" description="Helitron helicase-like" evidence="1">
    <location>
        <begin position="48"/>
        <end position="102"/>
    </location>
</feature>
<name>A0AAV3QJV8_LITER</name>
<dbReference type="Proteomes" id="UP001454036">
    <property type="component" value="Unassembled WGS sequence"/>
</dbReference>
<dbReference type="EMBL" id="BAABME010004566">
    <property type="protein sequence ID" value="GAA0162828.1"/>
    <property type="molecule type" value="Genomic_DNA"/>
</dbReference>
<evidence type="ECO:0000313" key="3">
    <source>
        <dbReference type="Proteomes" id="UP001454036"/>
    </source>
</evidence>
<organism evidence="2 3">
    <name type="scientific">Lithospermum erythrorhizon</name>
    <name type="common">Purple gromwell</name>
    <name type="synonym">Lithospermum officinale var. erythrorhizon</name>
    <dbReference type="NCBI Taxonomy" id="34254"/>
    <lineage>
        <taxon>Eukaryota</taxon>
        <taxon>Viridiplantae</taxon>
        <taxon>Streptophyta</taxon>
        <taxon>Embryophyta</taxon>
        <taxon>Tracheophyta</taxon>
        <taxon>Spermatophyta</taxon>
        <taxon>Magnoliopsida</taxon>
        <taxon>eudicotyledons</taxon>
        <taxon>Gunneridae</taxon>
        <taxon>Pentapetalae</taxon>
        <taxon>asterids</taxon>
        <taxon>lamiids</taxon>
        <taxon>Boraginales</taxon>
        <taxon>Boraginaceae</taxon>
        <taxon>Boraginoideae</taxon>
        <taxon>Lithospermeae</taxon>
        <taxon>Lithospermum</taxon>
    </lineage>
</organism>
<reference evidence="2 3" key="1">
    <citation type="submission" date="2024-01" db="EMBL/GenBank/DDBJ databases">
        <title>The complete chloroplast genome sequence of Lithospermum erythrorhizon: insights into the phylogenetic relationship among Boraginaceae species and the maternal lineages of purple gromwells.</title>
        <authorList>
            <person name="Okada T."/>
            <person name="Watanabe K."/>
        </authorList>
    </citation>
    <scope>NUCLEOTIDE SEQUENCE [LARGE SCALE GENOMIC DNA]</scope>
</reference>
<evidence type="ECO:0000259" key="1">
    <source>
        <dbReference type="Pfam" id="PF14214"/>
    </source>
</evidence>
<proteinExistence type="predicted"/>
<dbReference type="Pfam" id="PF14214">
    <property type="entry name" value="Helitron_like_N"/>
    <property type="match status" value="1"/>
</dbReference>
<dbReference type="InterPro" id="IPR025476">
    <property type="entry name" value="Helitron_helicase-like"/>
</dbReference>
<sequence length="356" mass="41651">MRLQFLRTNQKNTSREYYQGVLDSVISGVITGGKVGKRVYLPHTFIGEEAHNRLDLLARVFRAKLSILNDKIMSGEIFGEVASAIHVIEFQKRGLSHAHFLIILKPAFKYLSSEAYDRIVFAELPDQRKNSYLYSLVVKHMMHGPCGDLNIENVCMREGKCKNYYPKCFAKYTSHGKGSYPIYQRRDNQRTPKVRGRMLDNRWVIPYNPTLLVQFDCHINVEICCDIRAVKYLNKYMHKGHDKILFLIAPENSNSEVDEIADFQNARWVSPEEATGRIYGFPLHVMFLTILQLQVHLPNFQTVQFEDDADLEKILQDERLKRTMLTEFFRINATDHEANKLNLSYKEFPRYYVWHT</sequence>
<accession>A0AAV3QJV8</accession>
<dbReference type="PANTHER" id="PTHR10492">
    <property type="match status" value="1"/>
</dbReference>
<evidence type="ECO:0000313" key="2">
    <source>
        <dbReference type="EMBL" id="GAA0162828.1"/>
    </source>
</evidence>
<dbReference type="PANTHER" id="PTHR10492:SF57">
    <property type="entry name" value="ATP-DEPENDENT DNA HELICASE"/>
    <property type="match status" value="1"/>
</dbReference>
<gene>
    <name evidence="2" type="ORF">LIER_18839</name>
</gene>
<comment type="caution">
    <text evidence="2">The sequence shown here is derived from an EMBL/GenBank/DDBJ whole genome shotgun (WGS) entry which is preliminary data.</text>
</comment>